<protein>
    <submittedName>
        <fullName evidence="1">Uncharacterized protein</fullName>
    </submittedName>
</protein>
<proteinExistence type="predicted"/>
<accession>A0A382WZH6</accession>
<sequence>VTIDNDTEIIDLGDIDPGHWNEYAMEQGWSDGFPLVMPTEDVVGRFVDMVRGDNEPLPPITPRLVIPTLETLAANAVMAGCRPEYFPAVLAAARAVLNPEYNLHGSLATTHSCAPMLMFNGPIRNEIDINVSSNCFGQGRQANATIGRALQLILLNVGGAKPGVMDRSTQGSPAKYAFCFGENEEESPWEPFHQRRGFAVDDSVVTAIPSEAPHNINDHASNSGVGVLTTIAGTISQPGAN</sequence>
<gene>
    <name evidence="1" type="ORF">METZ01_LOCUS416863</name>
</gene>
<dbReference type="AlphaFoldDB" id="A0A382WZH6"/>
<feature type="non-terminal residue" evidence="1">
    <location>
        <position position="1"/>
    </location>
</feature>
<feature type="non-terminal residue" evidence="1">
    <location>
        <position position="241"/>
    </location>
</feature>
<evidence type="ECO:0000313" key="1">
    <source>
        <dbReference type="EMBL" id="SVD64009.1"/>
    </source>
</evidence>
<dbReference type="EMBL" id="UINC01163608">
    <property type="protein sequence ID" value="SVD64009.1"/>
    <property type="molecule type" value="Genomic_DNA"/>
</dbReference>
<name>A0A382WZH6_9ZZZZ</name>
<organism evidence="1">
    <name type="scientific">marine metagenome</name>
    <dbReference type="NCBI Taxonomy" id="408172"/>
    <lineage>
        <taxon>unclassified sequences</taxon>
        <taxon>metagenomes</taxon>
        <taxon>ecological metagenomes</taxon>
    </lineage>
</organism>
<reference evidence="1" key="1">
    <citation type="submission" date="2018-05" db="EMBL/GenBank/DDBJ databases">
        <authorList>
            <person name="Lanie J.A."/>
            <person name="Ng W.-L."/>
            <person name="Kazmierczak K.M."/>
            <person name="Andrzejewski T.M."/>
            <person name="Davidsen T.M."/>
            <person name="Wayne K.J."/>
            <person name="Tettelin H."/>
            <person name="Glass J.I."/>
            <person name="Rusch D."/>
            <person name="Podicherti R."/>
            <person name="Tsui H.-C.T."/>
            <person name="Winkler M.E."/>
        </authorList>
    </citation>
    <scope>NUCLEOTIDE SEQUENCE</scope>
</reference>